<evidence type="ECO:0000256" key="18">
    <source>
        <dbReference type="ARBA" id="ARBA00048208"/>
    </source>
</evidence>
<dbReference type="Gene3D" id="2.40.50.100">
    <property type="match status" value="1"/>
</dbReference>
<dbReference type="Pfam" id="PF02785">
    <property type="entry name" value="Biotin_carb_C"/>
    <property type="match status" value="1"/>
</dbReference>
<evidence type="ECO:0000256" key="17">
    <source>
        <dbReference type="ARBA" id="ARBA00031557"/>
    </source>
</evidence>
<dbReference type="PROSITE" id="PS00866">
    <property type="entry name" value="CPSASE_1"/>
    <property type="match status" value="1"/>
</dbReference>
<evidence type="ECO:0000313" key="24">
    <source>
        <dbReference type="EMBL" id="PRP88845.1"/>
    </source>
</evidence>
<dbReference type="PROSITE" id="PS50968">
    <property type="entry name" value="BIOTINYL_LIPOYL"/>
    <property type="match status" value="1"/>
</dbReference>
<dbReference type="GO" id="GO:0005524">
    <property type="term" value="F:ATP binding"/>
    <property type="evidence" value="ECO:0007669"/>
    <property type="project" value="UniProtKB-UniRule"/>
</dbReference>
<keyword evidence="16" id="KW-0092">Biotin</keyword>
<dbReference type="SUPFAM" id="SSF51246">
    <property type="entry name" value="Rudiment single hybrid motif"/>
    <property type="match status" value="1"/>
</dbReference>
<protein>
    <recommendedName>
        <fullName evidence="6">Propionyl-CoA carboxylase alpha chain, mitochondrial</fullName>
        <ecNumber evidence="5">6.4.1.3</ecNumber>
    </recommendedName>
    <alternativeName>
        <fullName evidence="17">Propanoyl-CoA:carbon dioxide ligase subunit alpha</fullName>
    </alternativeName>
</protein>
<dbReference type="FunFam" id="3.30.470.20:FF:000028">
    <property type="entry name" value="Methylcrotonoyl-CoA carboxylase subunit alpha, mitochondrial"/>
    <property type="match status" value="1"/>
</dbReference>
<dbReference type="InterPro" id="IPR001882">
    <property type="entry name" value="Biotin_BS"/>
</dbReference>
<dbReference type="Pfam" id="PF18140">
    <property type="entry name" value="PCC_BT"/>
    <property type="match status" value="1"/>
</dbReference>
<dbReference type="InterPro" id="IPR011053">
    <property type="entry name" value="Single_hybrid_motif"/>
</dbReference>
<dbReference type="PANTHER" id="PTHR18866">
    <property type="entry name" value="CARBOXYLASE:PYRUVATE/ACETYL-COA/PROPIONYL-COA CARBOXYLASE"/>
    <property type="match status" value="1"/>
</dbReference>
<dbReference type="FunFam" id="3.40.50.20:FF:000010">
    <property type="entry name" value="Propionyl-CoA carboxylase subunit alpha"/>
    <property type="match status" value="1"/>
</dbReference>
<evidence type="ECO:0000256" key="12">
    <source>
        <dbReference type="ARBA" id="ARBA00022946"/>
    </source>
</evidence>
<dbReference type="CDD" id="cd06850">
    <property type="entry name" value="biotinyl_domain"/>
    <property type="match status" value="1"/>
</dbReference>
<feature type="domain" description="Lipoyl-binding" evidence="21">
    <location>
        <begin position="631"/>
        <end position="704"/>
    </location>
</feature>
<dbReference type="EC" id="6.4.1.3" evidence="5"/>
<evidence type="ECO:0000256" key="8">
    <source>
        <dbReference type="ARBA" id="ARBA00022723"/>
    </source>
</evidence>
<keyword evidence="9 20" id="KW-0547">Nucleotide-binding</keyword>
<accession>A0A2P6NY12</accession>
<evidence type="ECO:0000256" key="2">
    <source>
        <dbReference type="ARBA" id="ARBA00001953"/>
    </source>
</evidence>
<evidence type="ECO:0000259" key="21">
    <source>
        <dbReference type="PROSITE" id="PS50968"/>
    </source>
</evidence>
<dbReference type="OrthoDB" id="196847at2759"/>
<dbReference type="InterPro" id="IPR000089">
    <property type="entry name" value="Biotin_lipoyl"/>
</dbReference>
<dbReference type="InterPro" id="IPR005481">
    <property type="entry name" value="BC-like_N"/>
</dbReference>
<dbReference type="SMART" id="SM00878">
    <property type="entry name" value="Biotin_carb_C"/>
    <property type="match status" value="1"/>
</dbReference>
<dbReference type="NCBIfam" id="NF006367">
    <property type="entry name" value="PRK08591.1"/>
    <property type="match status" value="1"/>
</dbReference>
<organism evidence="24 25">
    <name type="scientific">Planoprotostelium fungivorum</name>
    <dbReference type="NCBI Taxonomy" id="1890364"/>
    <lineage>
        <taxon>Eukaryota</taxon>
        <taxon>Amoebozoa</taxon>
        <taxon>Evosea</taxon>
        <taxon>Variosea</taxon>
        <taxon>Cavosteliida</taxon>
        <taxon>Cavosteliaceae</taxon>
        <taxon>Planoprotostelium</taxon>
    </lineage>
</organism>
<keyword evidence="12" id="KW-0809">Transit peptide</keyword>
<evidence type="ECO:0000256" key="9">
    <source>
        <dbReference type="ARBA" id="ARBA00022741"/>
    </source>
</evidence>
<dbReference type="InParanoid" id="A0A2P6NY12"/>
<dbReference type="GO" id="GO:0016042">
    <property type="term" value="P:lipid catabolic process"/>
    <property type="evidence" value="ECO:0007669"/>
    <property type="project" value="UniProtKB-KW"/>
</dbReference>
<comment type="cofactor">
    <cofactor evidence="1">
        <name>Mn(2+)</name>
        <dbReference type="ChEBI" id="CHEBI:29035"/>
    </cofactor>
</comment>
<dbReference type="Pfam" id="PF00289">
    <property type="entry name" value="Biotin_carb_N"/>
    <property type="match status" value="1"/>
</dbReference>
<evidence type="ECO:0000256" key="7">
    <source>
        <dbReference type="ARBA" id="ARBA00022598"/>
    </source>
</evidence>
<dbReference type="SUPFAM" id="SSF56059">
    <property type="entry name" value="Glutathione synthetase ATP-binding domain-like"/>
    <property type="match status" value="1"/>
</dbReference>
<sequence length="704" mass="78477">MSTKLIGLGLPTRRMAPSIVPRRYYATEQPKYFNKILIANRGEIACRVIRTAKKLGIKTVAIHSEPDINSLHVRMADEAYCVGPAASNASYLNMDKIMQVIKESGAEAVHPGYGFLSENAKFAKLLEENKVAFIGPNSFAMSAMGDKIESKKLAQKAGVNVIPGRLVDISGVPEMLQIAREIGYPIMIKASAGGGGKGMRIAWDDKEAEEGYRLAKQEAASSFGDDRLLVEKYIDNPRHIEIQIMADGQGTTLYFNERECSIQRRNQKVLEEAPSPFIDEETRKAMGKQACQLAEAVGYKSAGTVEFLVDSQRNFYFLEMNTRLQVEHPITEYITGVDLVELMIKVAAGNKLEMTQSQVGLKGWAMEARVYAEDPLRNFLPSIGRLNGYREPTETFKDGNTRVDSGVVEGDDIQIHYDPLISKLVTYGTDRREAIKRMSAALDSYVIRGVNHNVPFLRSVMEHPRYIQGNLSTKFIAEEFPEGFKGHQLTESQSDELVVTASLLHYNKQLRNYSQGGIHSVPKDATNFVVTVEGKQHKITLEDVQKSGHKLSATVHIDGSRHYKSSTETPLSQQVMQVDLETTDKIVQNSVIVSQFISAIPHGYRLQHYGSIYDVHVESNRETELRSWMPKKKVVDTTKFLASPMPGRVLSVNVKVGDEVTAGQEIAVVEAMKMQNVLRASRDAKVSVQANQDVQLDQVLVEFE</sequence>
<keyword evidence="13" id="KW-0442">Lipid degradation</keyword>
<evidence type="ECO:0000256" key="13">
    <source>
        <dbReference type="ARBA" id="ARBA00022963"/>
    </source>
</evidence>
<dbReference type="PROSITE" id="PS50975">
    <property type="entry name" value="ATP_GRASP"/>
    <property type="match status" value="1"/>
</dbReference>
<evidence type="ECO:0000256" key="4">
    <source>
        <dbReference type="ARBA" id="ARBA00005060"/>
    </source>
</evidence>
<dbReference type="FunCoup" id="A0A2P6NY12">
    <property type="interactions" value="289"/>
</dbReference>
<dbReference type="FunFam" id="3.30.1490.20:FF:000003">
    <property type="entry name" value="acetyl-CoA carboxylase isoform X1"/>
    <property type="match status" value="1"/>
</dbReference>
<proteinExistence type="predicted"/>
<gene>
    <name evidence="24" type="ORF">PROFUN_00313</name>
</gene>
<dbReference type="UniPathway" id="UPA00945">
    <property type="reaction ID" value="UER00908"/>
</dbReference>
<dbReference type="PANTHER" id="PTHR18866:SF33">
    <property type="entry name" value="METHYLCROTONOYL-COA CARBOXYLASE SUBUNIT ALPHA, MITOCHONDRIAL-RELATED"/>
    <property type="match status" value="1"/>
</dbReference>
<reference evidence="24 25" key="1">
    <citation type="journal article" date="2018" name="Genome Biol. Evol.">
        <title>Multiple Roots of Fruiting Body Formation in Amoebozoa.</title>
        <authorList>
            <person name="Hillmann F."/>
            <person name="Forbes G."/>
            <person name="Novohradska S."/>
            <person name="Ferling I."/>
            <person name="Riege K."/>
            <person name="Groth M."/>
            <person name="Westermann M."/>
            <person name="Marz M."/>
            <person name="Spaller T."/>
            <person name="Winckler T."/>
            <person name="Schaap P."/>
            <person name="Glockner G."/>
        </authorList>
    </citation>
    <scope>NUCLEOTIDE SEQUENCE [LARGE SCALE GENOMIC DNA]</scope>
    <source>
        <strain evidence="24 25">Jena</strain>
    </source>
</reference>
<keyword evidence="14" id="KW-0443">Lipid metabolism</keyword>
<dbReference type="Gene3D" id="3.30.470.20">
    <property type="entry name" value="ATP-grasp fold, B domain"/>
    <property type="match status" value="1"/>
</dbReference>
<dbReference type="SUPFAM" id="SSF51230">
    <property type="entry name" value="Single hybrid motif"/>
    <property type="match status" value="1"/>
</dbReference>
<dbReference type="Pfam" id="PF00364">
    <property type="entry name" value="Biotin_lipoyl"/>
    <property type="match status" value="1"/>
</dbReference>
<dbReference type="InterPro" id="IPR050856">
    <property type="entry name" value="Biotin_carboxylase_complex"/>
</dbReference>
<keyword evidence="10 20" id="KW-0067">ATP-binding</keyword>
<dbReference type="Pfam" id="PF02786">
    <property type="entry name" value="CPSase_L_D2"/>
    <property type="match status" value="1"/>
</dbReference>
<dbReference type="InterPro" id="IPR011054">
    <property type="entry name" value="Rudment_hybrid_motif"/>
</dbReference>
<evidence type="ECO:0000259" key="22">
    <source>
        <dbReference type="PROSITE" id="PS50975"/>
    </source>
</evidence>
<dbReference type="InterPro" id="IPR041265">
    <property type="entry name" value="PCC_BT"/>
</dbReference>
<evidence type="ECO:0000256" key="3">
    <source>
        <dbReference type="ARBA" id="ARBA00004305"/>
    </source>
</evidence>
<dbReference type="Gene3D" id="3.30.1490.20">
    <property type="entry name" value="ATP-grasp fold, A domain"/>
    <property type="match status" value="1"/>
</dbReference>
<dbReference type="AlphaFoldDB" id="A0A2P6NY12"/>
<comment type="cofactor">
    <cofactor evidence="2">
        <name>biotin</name>
        <dbReference type="ChEBI" id="CHEBI:57586"/>
    </cofactor>
</comment>
<dbReference type="InterPro" id="IPR011761">
    <property type="entry name" value="ATP-grasp"/>
</dbReference>
<dbReference type="InterPro" id="IPR013815">
    <property type="entry name" value="ATP_grasp_subdomain_1"/>
</dbReference>
<dbReference type="GO" id="GO:0004658">
    <property type="term" value="F:propionyl-CoA carboxylase activity"/>
    <property type="evidence" value="ECO:0007669"/>
    <property type="project" value="UniProtKB-EC"/>
</dbReference>
<comment type="pathway">
    <text evidence="4">Metabolic intermediate metabolism; propanoyl-CoA degradation; succinyl-CoA from propanoyl-CoA: step 1/3.</text>
</comment>
<keyword evidence="25" id="KW-1185">Reference proteome</keyword>
<evidence type="ECO:0000256" key="14">
    <source>
        <dbReference type="ARBA" id="ARBA00023098"/>
    </source>
</evidence>
<evidence type="ECO:0000256" key="20">
    <source>
        <dbReference type="PROSITE-ProRule" id="PRU00409"/>
    </source>
</evidence>
<evidence type="ECO:0000256" key="11">
    <source>
        <dbReference type="ARBA" id="ARBA00022842"/>
    </source>
</evidence>
<dbReference type="Proteomes" id="UP000241769">
    <property type="component" value="Unassembled WGS sequence"/>
</dbReference>
<name>A0A2P6NY12_9EUKA</name>
<keyword evidence="8" id="KW-0479">Metal-binding</keyword>
<dbReference type="InterPro" id="IPR005482">
    <property type="entry name" value="Biotin_COase_C"/>
</dbReference>
<keyword evidence="11" id="KW-0460">Magnesium</keyword>
<comment type="subcellular location">
    <subcellularLocation>
        <location evidence="3">Mitochondrion matrix</location>
    </subcellularLocation>
</comment>
<dbReference type="GO" id="GO:0005759">
    <property type="term" value="C:mitochondrial matrix"/>
    <property type="evidence" value="ECO:0007669"/>
    <property type="project" value="UniProtKB-SubCell"/>
</dbReference>
<evidence type="ECO:0000256" key="16">
    <source>
        <dbReference type="ARBA" id="ARBA00023267"/>
    </source>
</evidence>
<evidence type="ECO:0000256" key="1">
    <source>
        <dbReference type="ARBA" id="ARBA00001936"/>
    </source>
</evidence>
<dbReference type="InterPro" id="IPR016185">
    <property type="entry name" value="PreATP-grasp_dom_sf"/>
</dbReference>
<evidence type="ECO:0000256" key="19">
    <source>
        <dbReference type="ARBA" id="ARBA00049495"/>
    </source>
</evidence>
<dbReference type="Gene3D" id="3.30.700.30">
    <property type="match status" value="1"/>
</dbReference>
<comment type="caution">
    <text evidence="24">The sequence shown here is derived from an EMBL/GenBank/DDBJ whole genome shotgun (WGS) entry which is preliminary data.</text>
</comment>
<evidence type="ECO:0000256" key="5">
    <source>
        <dbReference type="ARBA" id="ARBA00013050"/>
    </source>
</evidence>
<dbReference type="SUPFAM" id="SSF52440">
    <property type="entry name" value="PreATP-grasp domain"/>
    <property type="match status" value="1"/>
</dbReference>
<dbReference type="PROSITE" id="PS00188">
    <property type="entry name" value="BIOTIN"/>
    <property type="match status" value="1"/>
</dbReference>
<feature type="domain" description="Biotin carboxylation" evidence="23">
    <location>
        <begin position="32"/>
        <end position="481"/>
    </location>
</feature>
<evidence type="ECO:0000313" key="25">
    <source>
        <dbReference type="Proteomes" id="UP000241769"/>
    </source>
</evidence>
<comment type="catalytic activity">
    <reaction evidence="19">
        <text>propanoyl-CoA + hydrogencarbonate + ATP = (S)-methylmalonyl-CoA + ADP + phosphate + H(+)</text>
        <dbReference type="Rhea" id="RHEA:23720"/>
        <dbReference type="ChEBI" id="CHEBI:15378"/>
        <dbReference type="ChEBI" id="CHEBI:17544"/>
        <dbReference type="ChEBI" id="CHEBI:30616"/>
        <dbReference type="ChEBI" id="CHEBI:43474"/>
        <dbReference type="ChEBI" id="CHEBI:57327"/>
        <dbReference type="ChEBI" id="CHEBI:57392"/>
        <dbReference type="ChEBI" id="CHEBI:456216"/>
        <dbReference type="EC" id="6.4.1.3"/>
    </reaction>
    <physiologicalReaction direction="left-to-right" evidence="19">
        <dbReference type="Rhea" id="RHEA:23721"/>
    </physiologicalReaction>
</comment>
<dbReference type="STRING" id="1890364.A0A2P6NY12"/>
<dbReference type="GO" id="GO:0046872">
    <property type="term" value="F:metal ion binding"/>
    <property type="evidence" value="ECO:0007669"/>
    <property type="project" value="UniProtKB-KW"/>
</dbReference>
<comment type="catalytic activity">
    <reaction evidence="18">
        <text>butanoyl-CoA + hydrogencarbonate + ATP = (2S)-ethylmalonyl-CoA + ADP + phosphate + H(+)</text>
        <dbReference type="Rhea" id="RHEA:59520"/>
        <dbReference type="ChEBI" id="CHEBI:15378"/>
        <dbReference type="ChEBI" id="CHEBI:17544"/>
        <dbReference type="ChEBI" id="CHEBI:30616"/>
        <dbReference type="ChEBI" id="CHEBI:43474"/>
        <dbReference type="ChEBI" id="CHEBI:57371"/>
        <dbReference type="ChEBI" id="CHEBI:60909"/>
        <dbReference type="ChEBI" id="CHEBI:456216"/>
    </reaction>
    <physiologicalReaction direction="left-to-right" evidence="18">
        <dbReference type="Rhea" id="RHEA:59521"/>
    </physiologicalReaction>
</comment>
<evidence type="ECO:0000259" key="23">
    <source>
        <dbReference type="PROSITE" id="PS50979"/>
    </source>
</evidence>
<dbReference type="Gene3D" id="3.40.50.20">
    <property type="match status" value="1"/>
</dbReference>
<feature type="domain" description="ATP-grasp" evidence="22">
    <location>
        <begin position="151"/>
        <end position="348"/>
    </location>
</feature>
<dbReference type="EMBL" id="MDYQ01000007">
    <property type="protein sequence ID" value="PRP88845.1"/>
    <property type="molecule type" value="Genomic_DNA"/>
</dbReference>
<dbReference type="InterPro" id="IPR011764">
    <property type="entry name" value="Biotin_carboxylation_dom"/>
</dbReference>
<evidence type="ECO:0000256" key="6">
    <source>
        <dbReference type="ARBA" id="ARBA00018058"/>
    </source>
</evidence>
<dbReference type="InterPro" id="IPR005479">
    <property type="entry name" value="CPAse_ATP-bd"/>
</dbReference>
<evidence type="ECO:0000256" key="10">
    <source>
        <dbReference type="ARBA" id="ARBA00022840"/>
    </source>
</evidence>
<dbReference type="PROSITE" id="PS50979">
    <property type="entry name" value="BC"/>
    <property type="match status" value="1"/>
</dbReference>
<dbReference type="PROSITE" id="PS00867">
    <property type="entry name" value="CPSASE_2"/>
    <property type="match status" value="1"/>
</dbReference>
<keyword evidence="7" id="KW-0436">Ligase</keyword>
<evidence type="ECO:0000256" key="15">
    <source>
        <dbReference type="ARBA" id="ARBA00023211"/>
    </source>
</evidence>
<keyword evidence="15" id="KW-0464">Manganese</keyword>